<dbReference type="SUPFAM" id="SSF50800">
    <property type="entry name" value="PK beta-barrel domain-like"/>
    <property type="match status" value="1"/>
</dbReference>
<dbReference type="Gene3D" id="2.40.33.20">
    <property type="entry name" value="PK beta-barrel domain-like"/>
    <property type="match status" value="1"/>
</dbReference>
<dbReference type="Proteomes" id="UP000584325">
    <property type="component" value="Unassembled WGS sequence"/>
</dbReference>
<dbReference type="Pfam" id="PF03473">
    <property type="entry name" value="MOSC"/>
    <property type="match status" value="1"/>
</dbReference>
<dbReference type="GO" id="GO:0003824">
    <property type="term" value="F:catalytic activity"/>
    <property type="evidence" value="ECO:0007669"/>
    <property type="project" value="InterPro"/>
</dbReference>
<dbReference type="EMBL" id="JACHXS010000003">
    <property type="protein sequence ID" value="MBB3221475.1"/>
    <property type="molecule type" value="Genomic_DNA"/>
</dbReference>
<sequence length="256" mass="26859">MASPACPVAALSIRDPITAAFPASPPDAHSIVLGHVQGIALQPDWHGTPRAVRAAAALAGRGLAGDVHADDLSPRQVLLAGAPAYARHRLPPRTLRENLLLDIDTADFASGMLLRVGAEAVLRLTFACEACGYLDARQPGVAAAIGRARGMLARVVRGGPITAGDPVVVLPARLPAWDDDWRARVAAILARVPPGMVVDYRQLARLAGVQPVYCRTFPALARKLGFGHAAVAMAGRPDLPRWQGGELFEDAGQPIG</sequence>
<evidence type="ECO:0000259" key="1">
    <source>
        <dbReference type="PROSITE" id="PS51340"/>
    </source>
</evidence>
<dbReference type="GO" id="GO:0030151">
    <property type="term" value="F:molybdenum ion binding"/>
    <property type="evidence" value="ECO:0007669"/>
    <property type="project" value="InterPro"/>
</dbReference>
<dbReference type="PROSITE" id="PS51340">
    <property type="entry name" value="MOSC"/>
    <property type="match status" value="1"/>
</dbReference>
<protein>
    <recommendedName>
        <fullName evidence="1">MOSC domain-containing protein</fullName>
    </recommendedName>
</protein>
<dbReference type="InterPro" id="IPR005302">
    <property type="entry name" value="MoCF_Sase_C"/>
</dbReference>
<proteinExistence type="predicted"/>
<evidence type="ECO:0000313" key="3">
    <source>
        <dbReference type="Proteomes" id="UP000584325"/>
    </source>
</evidence>
<reference evidence="2 3" key="1">
    <citation type="submission" date="2020-08" db="EMBL/GenBank/DDBJ databases">
        <title>Genomic Encyclopedia of Type Strains, Phase III (KMG-III): the genomes of soil and plant-associated and newly described type strains.</title>
        <authorList>
            <person name="Whitman W."/>
        </authorList>
    </citation>
    <scope>NUCLEOTIDE SEQUENCE [LARGE SCALE GENOMIC DNA]</scope>
    <source>
        <strain evidence="2 3">CECT 7753</strain>
    </source>
</reference>
<dbReference type="GO" id="GO:0030170">
    <property type="term" value="F:pyridoxal phosphate binding"/>
    <property type="evidence" value="ECO:0007669"/>
    <property type="project" value="InterPro"/>
</dbReference>
<dbReference type="InterPro" id="IPR011037">
    <property type="entry name" value="Pyrv_Knase-like_insert_dom_sf"/>
</dbReference>
<feature type="domain" description="MOSC" evidence="1">
    <location>
        <begin position="50"/>
        <end position="170"/>
    </location>
</feature>
<dbReference type="RefSeq" id="WP_229430063.1">
    <property type="nucleotide sequence ID" value="NZ_JACHXS010000003.1"/>
</dbReference>
<organism evidence="2 3">
    <name type="scientific">Pseudoduganella umbonata</name>
    <dbReference type="NCBI Taxonomy" id="864828"/>
    <lineage>
        <taxon>Bacteria</taxon>
        <taxon>Pseudomonadati</taxon>
        <taxon>Pseudomonadota</taxon>
        <taxon>Betaproteobacteria</taxon>
        <taxon>Burkholderiales</taxon>
        <taxon>Oxalobacteraceae</taxon>
        <taxon>Telluria group</taxon>
        <taxon>Pseudoduganella</taxon>
    </lineage>
</organism>
<dbReference type="AlphaFoldDB" id="A0A7W5EAV6"/>
<name>A0A7W5EAV6_9BURK</name>
<comment type="caution">
    <text evidence="2">The sequence shown here is derived from an EMBL/GenBank/DDBJ whole genome shotgun (WGS) entry which is preliminary data.</text>
</comment>
<gene>
    <name evidence="2" type="ORF">FHS02_002282</name>
</gene>
<accession>A0A7W5EAV6</accession>
<evidence type="ECO:0000313" key="2">
    <source>
        <dbReference type="EMBL" id="MBB3221475.1"/>
    </source>
</evidence>